<keyword evidence="2" id="KW-1133">Transmembrane helix</keyword>
<dbReference type="Proteomes" id="UP000184428">
    <property type="component" value="Unassembled WGS sequence"/>
</dbReference>
<evidence type="ECO:0000256" key="1">
    <source>
        <dbReference type="SAM" id="MobiDB-lite"/>
    </source>
</evidence>
<evidence type="ECO:0000256" key="3">
    <source>
        <dbReference type="SAM" id="SignalP"/>
    </source>
</evidence>
<feature type="region of interest" description="Disordered" evidence="1">
    <location>
        <begin position="133"/>
        <end position="193"/>
    </location>
</feature>
<protein>
    <recommendedName>
        <fullName evidence="6">LPXTG-motif cell wall anchor domain-containing protein</fullName>
    </recommendedName>
</protein>
<organism evidence="4 5">
    <name type="scientific">Geodermatophilus obscurus</name>
    <dbReference type="NCBI Taxonomy" id="1861"/>
    <lineage>
        <taxon>Bacteria</taxon>
        <taxon>Bacillati</taxon>
        <taxon>Actinomycetota</taxon>
        <taxon>Actinomycetes</taxon>
        <taxon>Geodermatophilales</taxon>
        <taxon>Geodermatophilaceae</taxon>
        <taxon>Geodermatophilus</taxon>
    </lineage>
</organism>
<evidence type="ECO:0000313" key="4">
    <source>
        <dbReference type="EMBL" id="SHN86307.1"/>
    </source>
</evidence>
<dbReference type="OrthoDB" id="5180094at2"/>
<feature type="transmembrane region" description="Helical" evidence="2">
    <location>
        <begin position="286"/>
        <end position="307"/>
    </location>
</feature>
<dbReference type="EMBL" id="FRDM01000029">
    <property type="protein sequence ID" value="SHN86307.1"/>
    <property type="molecule type" value="Genomic_DNA"/>
</dbReference>
<dbReference type="AlphaFoldDB" id="A0A1M7UTQ3"/>
<feature type="compositionally biased region" description="Low complexity" evidence="1">
    <location>
        <begin position="135"/>
        <end position="160"/>
    </location>
</feature>
<evidence type="ECO:0008006" key="6">
    <source>
        <dbReference type="Google" id="ProtNLM"/>
    </source>
</evidence>
<proteinExistence type="predicted"/>
<reference evidence="4 5" key="1">
    <citation type="submission" date="2016-12" db="EMBL/GenBank/DDBJ databases">
        <authorList>
            <person name="Song W.-J."/>
            <person name="Kurnit D.M."/>
        </authorList>
    </citation>
    <scope>NUCLEOTIDE SEQUENCE [LARGE SCALE GENOMIC DNA]</scope>
    <source>
        <strain evidence="4 5">DSM 43162</strain>
    </source>
</reference>
<dbReference type="RefSeq" id="WP_072920343.1">
    <property type="nucleotide sequence ID" value="NZ_FRDM01000029.1"/>
</dbReference>
<keyword evidence="2" id="KW-0472">Membrane</keyword>
<evidence type="ECO:0000313" key="5">
    <source>
        <dbReference type="Proteomes" id="UP000184428"/>
    </source>
</evidence>
<gene>
    <name evidence="4" type="ORF">SAMN05660350_03913</name>
</gene>
<feature type="chain" id="PRO_5012771365" description="LPXTG-motif cell wall anchor domain-containing protein" evidence="3">
    <location>
        <begin position="32"/>
        <end position="317"/>
    </location>
</feature>
<keyword evidence="3" id="KW-0732">Signal</keyword>
<feature type="signal peptide" evidence="3">
    <location>
        <begin position="1"/>
        <end position="31"/>
    </location>
</feature>
<sequence length="317" mass="31909">MSRTTARAASLTGLTATTVVTGLLLAPAAFAAPAAAPVVTPSTVAVGDDFTVSGKGCLPDSDPLNPTSVELFIEDGTELGYWDYVDPETDGSWSATLSFLEGTAPGDYVIETACLDYLNEDPRFVYPNATVTLKGAPASTPSTPTETGTGTDTGTPSTEAPQAKPTGEIRGSQANTPGVKSPDGGSATGDTAAPGRKVVKVLTGFKPGEVVTVTLHSTPQTMGTFTADQSGTVTVEFTVPAGTPTGDHTLVYEGDMGTYFQESFTVAAAAATSNASSNLAYTGADVALPLGLGVGALALGGGLVFAARRRSAEGSQA</sequence>
<name>A0A1M7UTQ3_9ACTN</name>
<evidence type="ECO:0000256" key="2">
    <source>
        <dbReference type="SAM" id="Phobius"/>
    </source>
</evidence>
<accession>A0A1M7UTQ3</accession>
<keyword evidence="2" id="KW-0812">Transmembrane</keyword>